<keyword evidence="3" id="KW-0732">Signal</keyword>
<dbReference type="Pfam" id="PF13354">
    <property type="entry name" value="Beta-lactamase2"/>
    <property type="match status" value="1"/>
</dbReference>
<dbReference type="Gene3D" id="3.40.710.10">
    <property type="entry name" value="DD-peptidase/beta-lactamase superfamily"/>
    <property type="match status" value="1"/>
</dbReference>
<dbReference type="Proteomes" id="UP000533598">
    <property type="component" value="Unassembled WGS sequence"/>
</dbReference>
<feature type="chain" id="PRO_5038897037" description="Beta-lactamase" evidence="3">
    <location>
        <begin position="18"/>
        <end position="293"/>
    </location>
</feature>
<gene>
    <name evidence="5" type="ORF">HNR67_005385</name>
</gene>
<dbReference type="GO" id="GO:0030655">
    <property type="term" value="P:beta-lactam antibiotic catabolic process"/>
    <property type="evidence" value="ECO:0007669"/>
    <property type="project" value="InterPro"/>
</dbReference>
<accession>A0A7W7FVG5</accession>
<evidence type="ECO:0000256" key="2">
    <source>
        <dbReference type="ARBA" id="ARBA00030171"/>
    </source>
</evidence>
<organism evidence="5 6">
    <name type="scientific">Crossiella cryophila</name>
    <dbReference type="NCBI Taxonomy" id="43355"/>
    <lineage>
        <taxon>Bacteria</taxon>
        <taxon>Bacillati</taxon>
        <taxon>Actinomycetota</taxon>
        <taxon>Actinomycetes</taxon>
        <taxon>Pseudonocardiales</taxon>
        <taxon>Pseudonocardiaceae</taxon>
        <taxon>Crossiella</taxon>
    </lineage>
</organism>
<dbReference type="InterPro" id="IPR045155">
    <property type="entry name" value="Beta-lactam_cat"/>
</dbReference>
<feature type="domain" description="Beta-lactamase class A catalytic" evidence="4">
    <location>
        <begin position="48"/>
        <end position="267"/>
    </location>
</feature>
<name>A0A7W7FVG5_9PSEU</name>
<dbReference type="SUPFAM" id="SSF56601">
    <property type="entry name" value="beta-lactamase/transpeptidase-like"/>
    <property type="match status" value="1"/>
</dbReference>
<protein>
    <recommendedName>
        <fullName evidence="1">Beta-lactamase</fullName>
    </recommendedName>
    <alternativeName>
        <fullName evidence="2">Penicillinase</fullName>
    </alternativeName>
</protein>
<feature type="signal peptide" evidence="3">
    <location>
        <begin position="1"/>
        <end position="17"/>
    </location>
</feature>
<dbReference type="PANTHER" id="PTHR35333:SF3">
    <property type="entry name" value="BETA-LACTAMASE-TYPE TRANSPEPTIDASE FOLD CONTAINING PROTEIN"/>
    <property type="match status" value="1"/>
</dbReference>
<evidence type="ECO:0000313" key="6">
    <source>
        <dbReference type="Proteomes" id="UP000533598"/>
    </source>
</evidence>
<dbReference type="EMBL" id="JACHMH010000001">
    <property type="protein sequence ID" value="MBB4679267.1"/>
    <property type="molecule type" value="Genomic_DNA"/>
</dbReference>
<dbReference type="NCBIfam" id="NF033103">
    <property type="entry name" value="bla_class_A"/>
    <property type="match status" value="1"/>
</dbReference>
<dbReference type="PANTHER" id="PTHR35333">
    <property type="entry name" value="BETA-LACTAMASE"/>
    <property type="match status" value="1"/>
</dbReference>
<evidence type="ECO:0000256" key="3">
    <source>
        <dbReference type="SAM" id="SignalP"/>
    </source>
</evidence>
<dbReference type="PRINTS" id="PR00118">
    <property type="entry name" value="BLACTAMASEA"/>
</dbReference>
<comment type="caution">
    <text evidence="5">The sequence shown here is derived from an EMBL/GenBank/DDBJ whole genome shotgun (WGS) entry which is preliminary data.</text>
</comment>
<evidence type="ECO:0000256" key="1">
    <source>
        <dbReference type="ARBA" id="ARBA00018879"/>
    </source>
</evidence>
<dbReference type="GO" id="GO:0008800">
    <property type="term" value="F:beta-lactamase activity"/>
    <property type="evidence" value="ECO:0007669"/>
    <property type="project" value="InterPro"/>
</dbReference>
<sequence>MRTRRSFLGLATGAALAAAIPGGIAAAAAPGATGRLRELERAHGARLGVYGRNLGTGRTVAYRADELFPLCSSWKPLVSAAILRDLDQHGEVLAKRIHYTQADLVTYSPITGTPEHLANGMTIAELSAASICYSDNSAANFLLREIGGPTGITRFCRSIGDHRTRLDRWETELNTAEPWRITDTTSPRAIAGTYRRVLLGDALTAPDRQRVTDWMLANTTSGDRFRAGLPKDWKLADKTGTGSYGTNNDVGIAWTPAGTPILLAVYTTKPEQAAKPDSPLVAKAAAVLADTLG</sequence>
<proteinExistence type="predicted"/>
<keyword evidence="6" id="KW-1185">Reference proteome</keyword>
<dbReference type="InterPro" id="IPR006311">
    <property type="entry name" value="TAT_signal"/>
</dbReference>
<dbReference type="PROSITE" id="PS51318">
    <property type="entry name" value="TAT"/>
    <property type="match status" value="1"/>
</dbReference>
<keyword evidence="5" id="KW-0378">Hydrolase</keyword>
<reference evidence="5 6" key="1">
    <citation type="submission" date="2020-08" db="EMBL/GenBank/DDBJ databases">
        <title>Sequencing the genomes of 1000 actinobacteria strains.</title>
        <authorList>
            <person name="Klenk H.-P."/>
        </authorList>
    </citation>
    <scope>NUCLEOTIDE SEQUENCE [LARGE SCALE GENOMIC DNA]</scope>
    <source>
        <strain evidence="5 6">DSM 44230</strain>
    </source>
</reference>
<dbReference type="InterPro" id="IPR000871">
    <property type="entry name" value="Beta-lactam_class-A"/>
</dbReference>
<dbReference type="InterPro" id="IPR012338">
    <property type="entry name" value="Beta-lactam/transpept-like"/>
</dbReference>
<evidence type="ECO:0000313" key="5">
    <source>
        <dbReference type="EMBL" id="MBB4679267.1"/>
    </source>
</evidence>
<dbReference type="AlphaFoldDB" id="A0A7W7FVG5"/>
<dbReference type="GO" id="GO:0046677">
    <property type="term" value="P:response to antibiotic"/>
    <property type="evidence" value="ECO:0007669"/>
    <property type="project" value="InterPro"/>
</dbReference>
<evidence type="ECO:0000259" key="4">
    <source>
        <dbReference type="Pfam" id="PF13354"/>
    </source>
</evidence>